<dbReference type="EMBL" id="ML769707">
    <property type="protein sequence ID" value="KAE9389205.1"/>
    <property type="molecule type" value="Genomic_DNA"/>
</dbReference>
<proteinExistence type="predicted"/>
<dbReference type="Proteomes" id="UP000799118">
    <property type="component" value="Unassembled WGS sequence"/>
</dbReference>
<evidence type="ECO:0000313" key="3">
    <source>
        <dbReference type="Proteomes" id="UP000799118"/>
    </source>
</evidence>
<dbReference type="AlphaFoldDB" id="A0A6A4GVX2"/>
<accession>A0A6A4GVX2</accession>
<feature type="region of interest" description="Disordered" evidence="1">
    <location>
        <begin position="492"/>
        <end position="620"/>
    </location>
</feature>
<keyword evidence="3" id="KW-1185">Reference proteome</keyword>
<organism evidence="2 3">
    <name type="scientific">Gymnopus androsaceus JB14</name>
    <dbReference type="NCBI Taxonomy" id="1447944"/>
    <lineage>
        <taxon>Eukaryota</taxon>
        <taxon>Fungi</taxon>
        <taxon>Dikarya</taxon>
        <taxon>Basidiomycota</taxon>
        <taxon>Agaricomycotina</taxon>
        <taxon>Agaricomycetes</taxon>
        <taxon>Agaricomycetidae</taxon>
        <taxon>Agaricales</taxon>
        <taxon>Marasmiineae</taxon>
        <taxon>Omphalotaceae</taxon>
        <taxon>Gymnopus</taxon>
    </lineage>
</organism>
<sequence length="690" mass="74786">MNKHRSNEHKVPTYSSRTYLDLFLTQSQDAKMSQVSVADASATSAVLSSNLLKGALTVFPSNGEQESICPKDELFSFGQFFLGSLNQYCSKKQKQLQPDKSWQKLLEEANPVKTETSTWNSYIGPILGFKLFNVLSGSSNVEGTIPRSVMSPPLRGAMNRIASFLTENQGWPKIFEDAIVARWNARTSSAPPPAPSTDTLSSSHSVPQTVAASVAKNLRNLSDTFRSKYHGNILNNIQLAASYLSIMSLGVIDIPMDEEFPAKLEECLRNAAFQSDDKFSDILTNLNLSLVAFQAPLFSSLAISPILLFRTCLLHSSRFGRHFYISFMLSLGDIKPASLREIETLIWKNLYLVARCQLSPQEMMDRVLDHIVEPQELESFKYDREKLRTYLNKKFDPIRDHTSFFHPDFGAIIKQELDPSFGRITTLSQKAVIPQPNPLFYDSSAALAQSGSSNLSPTTLRATGPVYDESGLRESGIGPAITASENSIVTGGVDLNSDGSSSVDRTHSDDAPISLTRDEVVGNASSPLSLPLPSPVHDAPGLDVSHIHEPMSSLPSGTPQPISAPTSSLTPRVSPSPGLDNNPPENFGPMSGLDSPSEDPRLLPDGNEIINPSGPEGAGGWNIPRATLVAMSGLNSPYEVPRLLPDSDEIANPSSLEGTGGWNIPQAIPVASLSQLDDSGGLDIPQHSLG</sequence>
<evidence type="ECO:0000256" key="1">
    <source>
        <dbReference type="SAM" id="MobiDB-lite"/>
    </source>
</evidence>
<feature type="compositionally biased region" description="Basic and acidic residues" evidence="1">
    <location>
        <begin position="504"/>
        <end position="520"/>
    </location>
</feature>
<name>A0A6A4GVX2_9AGAR</name>
<reference evidence="2" key="1">
    <citation type="journal article" date="2019" name="Environ. Microbiol.">
        <title>Fungal ecological strategies reflected in gene transcription - a case study of two litter decomposers.</title>
        <authorList>
            <person name="Barbi F."/>
            <person name="Kohler A."/>
            <person name="Barry K."/>
            <person name="Baskaran P."/>
            <person name="Daum C."/>
            <person name="Fauchery L."/>
            <person name="Ihrmark K."/>
            <person name="Kuo A."/>
            <person name="LaButti K."/>
            <person name="Lipzen A."/>
            <person name="Morin E."/>
            <person name="Grigoriev I.V."/>
            <person name="Henrissat B."/>
            <person name="Lindahl B."/>
            <person name="Martin F."/>
        </authorList>
    </citation>
    <scope>NUCLEOTIDE SEQUENCE</scope>
    <source>
        <strain evidence="2">JB14</strain>
    </source>
</reference>
<evidence type="ECO:0000313" key="2">
    <source>
        <dbReference type="EMBL" id="KAE9389205.1"/>
    </source>
</evidence>
<gene>
    <name evidence="2" type="ORF">BT96DRAFT_947038</name>
</gene>
<protein>
    <submittedName>
        <fullName evidence="2">Uncharacterized protein</fullName>
    </submittedName>
</protein>
<dbReference type="OrthoDB" id="2973696at2759"/>
<feature type="compositionally biased region" description="Polar residues" evidence="1">
    <location>
        <begin position="553"/>
        <end position="573"/>
    </location>
</feature>